<name>A0ABW6N9A2_9NOCA</name>
<proteinExistence type="predicted"/>
<reference evidence="1 2" key="1">
    <citation type="submission" date="2024-10" db="EMBL/GenBank/DDBJ databases">
        <title>The Natural Products Discovery Center: Release of the First 8490 Sequenced Strains for Exploring Actinobacteria Biosynthetic Diversity.</title>
        <authorList>
            <person name="Kalkreuter E."/>
            <person name="Kautsar S.A."/>
            <person name="Yang D."/>
            <person name="Bader C.D."/>
            <person name="Teijaro C.N."/>
            <person name="Fluegel L."/>
            <person name="Davis C.M."/>
            <person name="Simpson J.R."/>
            <person name="Lauterbach L."/>
            <person name="Steele A.D."/>
            <person name="Gui C."/>
            <person name="Meng S."/>
            <person name="Li G."/>
            <person name="Viehrig K."/>
            <person name="Ye F."/>
            <person name="Su P."/>
            <person name="Kiefer A.F."/>
            <person name="Nichols A."/>
            <person name="Cepeda A.J."/>
            <person name="Yan W."/>
            <person name="Fan B."/>
            <person name="Jiang Y."/>
            <person name="Adhikari A."/>
            <person name="Zheng C.-J."/>
            <person name="Schuster L."/>
            <person name="Cowan T.M."/>
            <person name="Smanski M.J."/>
            <person name="Chevrette M.G."/>
            <person name="De Carvalho L.P.S."/>
            <person name="Shen B."/>
        </authorList>
    </citation>
    <scope>NUCLEOTIDE SEQUENCE [LARGE SCALE GENOMIC DNA]</scope>
    <source>
        <strain evidence="1 2">NPDC004550</strain>
    </source>
</reference>
<accession>A0ABW6N9A2</accession>
<dbReference type="RefSeq" id="WP_387247661.1">
    <property type="nucleotide sequence ID" value="NZ_JBIALX010000001.1"/>
</dbReference>
<evidence type="ECO:0008006" key="3">
    <source>
        <dbReference type="Google" id="ProtNLM"/>
    </source>
</evidence>
<sequence>MALLQADIDELQKLAGTVTGAATNIAKVDVETAAAGIAAALPGSGLDGVCTQAGQFVDGAYQRVAGKFTQVAGKIMTASQWYLETDESFAAEMRAFDVHHAGGR</sequence>
<dbReference type="Proteomes" id="UP001601521">
    <property type="component" value="Unassembled WGS sequence"/>
</dbReference>
<protein>
    <recommendedName>
        <fullName evidence="3">Excreted virulence factor EspC, type VII ESX diderm</fullName>
    </recommendedName>
</protein>
<organism evidence="1 2">
    <name type="scientific">Nocardia africana</name>
    <dbReference type="NCBI Taxonomy" id="134964"/>
    <lineage>
        <taxon>Bacteria</taxon>
        <taxon>Bacillati</taxon>
        <taxon>Actinomycetota</taxon>
        <taxon>Actinomycetes</taxon>
        <taxon>Mycobacteriales</taxon>
        <taxon>Nocardiaceae</taxon>
        <taxon>Nocardia</taxon>
    </lineage>
</organism>
<evidence type="ECO:0000313" key="2">
    <source>
        <dbReference type="Proteomes" id="UP001601521"/>
    </source>
</evidence>
<comment type="caution">
    <text evidence="1">The sequence shown here is derived from an EMBL/GenBank/DDBJ whole genome shotgun (WGS) entry which is preliminary data.</text>
</comment>
<keyword evidence="2" id="KW-1185">Reference proteome</keyword>
<evidence type="ECO:0000313" key="1">
    <source>
        <dbReference type="EMBL" id="MFF0451730.1"/>
    </source>
</evidence>
<gene>
    <name evidence="1" type="ORF">ACFYTH_00005</name>
</gene>
<dbReference type="EMBL" id="JBIALX010000001">
    <property type="protein sequence ID" value="MFF0451730.1"/>
    <property type="molecule type" value="Genomic_DNA"/>
</dbReference>